<dbReference type="PROSITE" id="PS00211">
    <property type="entry name" value="ABC_TRANSPORTER_1"/>
    <property type="match status" value="1"/>
</dbReference>
<dbReference type="Proteomes" id="UP000596083">
    <property type="component" value="Chromosome"/>
</dbReference>
<dbReference type="InterPro" id="IPR050319">
    <property type="entry name" value="ABC_transp_ATP-bind"/>
</dbReference>
<comment type="similarity">
    <text evidence="1">Belongs to the ABC transporter superfamily.</text>
</comment>
<dbReference type="RefSeq" id="WP_200336927.1">
    <property type="nucleotide sequence ID" value="NZ_CP066786.1"/>
</dbReference>
<name>A0A7T7HLH1_9HYPH</name>
<dbReference type="Pfam" id="PF00005">
    <property type="entry name" value="ABC_tran"/>
    <property type="match status" value="1"/>
</dbReference>
<dbReference type="SMART" id="SM00382">
    <property type="entry name" value="AAA"/>
    <property type="match status" value="1"/>
</dbReference>
<keyword evidence="4 6" id="KW-0067">ATP-binding</keyword>
<proteinExistence type="inferred from homology"/>
<dbReference type="PANTHER" id="PTHR43776">
    <property type="entry name" value="TRANSPORT ATP-BINDING PROTEIN"/>
    <property type="match status" value="1"/>
</dbReference>
<reference evidence="6 7" key="1">
    <citation type="submission" date="2020-12" db="EMBL/GenBank/DDBJ databases">
        <authorList>
            <person name="Zheng R.K."/>
            <person name="Sun C.M."/>
        </authorList>
    </citation>
    <scope>NUCLEOTIDE SEQUENCE [LARGE SCALE GENOMIC DNA]</scope>
    <source>
        <strain evidence="6 7">ZRK001</strain>
    </source>
</reference>
<accession>A0A7T7HLH1</accession>
<organism evidence="6 7">
    <name type="scientific">Martelella lutilitoris</name>
    <dbReference type="NCBI Taxonomy" id="2583532"/>
    <lineage>
        <taxon>Bacteria</taxon>
        <taxon>Pseudomonadati</taxon>
        <taxon>Pseudomonadota</taxon>
        <taxon>Alphaproteobacteria</taxon>
        <taxon>Hyphomicrobiales</taxon>
        <taxon>Aurantimonadaceae</taxon>
        <taxon>Martelella</taxon>
    </lineage>
</organism>
<evidence type="ECO:0000256" key="3">
    <source>
        <dbReference type="ARBA" id="ARBA00022741"/>
    </source>
</evidence>
<dbReference type="SUPFAM" id="SSF52540">
    <property type="entry name" value="P-loop containing nucleoside triphosphate hydrolases"/>
    <property type="match status" value="1"/>
</dbReference>
<evidence type="ECO:0000313" key="7">
    <source>
        <dbReference type="Proteomes" id="UP000596083"/>
    </source>
</evidence>
<dbReference type="InterPro" id="IPR027417">
    <property type="entry name" value="P-loop_NTPase"/>
</dbReference>
<evidence type="ECO:0000256" key="1">
    <source>
        <dbReference type="ARBA" id="ARBA00005417"/>
    </source>
</evidence>
<evidence type="ECO:0000256" key="2">
    <source>
        <dbReference type="ARBA" id="ARBA00022448"/>
    </source>
</evidence>
<dbReference type="InterPro" id="IPR017871">
    <property type="entry name" value="ABC_transporter-like_CS"/>
</dbReference>
<dbReference type="EMBL" id="CP066786">
    <property type="protein sequence ID" value="QQM31375.1"/>
    <property type="molecule type" value="Genomic_DNA"/>
</dbReference>
<evidence type="ECO:0000256" key="4">
    <source>
        <dbReference type="ARBA" id="ARBA00022840"/>
    </source>
</evidence>
<dbReference type="GO" id="GO:0005524">
    <property type="term" value="F:ATP binding"/>
    <property type="evidence" value="ECO:0007669"/>
    <property type="project" value="UniProtKB-KW"/>
</dbReference>
<dbReference type="AlphaFoldDB" id="A0A7T7HLH1"/>
<evidence type="ECO:0000259" key="5">
    <source>
        <dbReference type="PROSITE" id="PS50893"/>
    </source>
</evidence>
<dbReference type="InterPro" id="IPR003593">
    <property type="entry name" value="AAA+_ATPase"/>
</dbReference>
<sequence>MLEARNIHFRYRARSPVLDGIGLALRPGEVVGLTGPSGGGKSTLGRILAGHYRPASGQVLVDGAGHPRGFNPVQYLHQSPVFAVNPRWTVGKVLAEAWQPDAELRRAFGVSRSWLDRYPHEISGGELQRVALLRAFAPQTRYLIADEISAQLDPLTQAQIWSVLLEEAESRRLGVLVISHDMPLLDRIAERVVTI</sequence>
<dbReference type="GO" id="GO:0055085">
    <property type="term" value="P:transmembrane transport"/>
    <property type="evidence" value="ECO:0007669"/>
    <property type="project" value="UniProtKB-ARBA"/>
</dbReference>
<feature type="domain" description="ABC transporter" evidence="5">
    <location>
        <begin position="2"/>
        <end position="195"/>
    </location>
</feature>
<dbReference type="GO" id="GO:0016887">
    <property type="term" value="F:ATP hydrolysis activity"/>
    <property type="evidence" value="ECO:0007669"/>
    <property type="project" value="InterPro"/>
</dbReference>
<dbReference type="PANTHER" id="PTHR43776:SF5">
    <property type="entry name" value="ATPASE COMPONENT OF ABC-TYPE TRANSPORT SYSTEM"/>
    <property type="match status" value="1"/>
</dbReference>
<dbReference type="PROSITE" id="PS50893">
    <property type="entry name" value="ABC_TRANSPORTER_2"/>
    <property type="match status" value="1"/>
</dbReference>
<dbReference type="Gene3D" id="3.40.50.300">
    <property type="entry name" value="P-loop containing nucleotide triphosphate hydrolases"/>
    <property type="match status" value="1"/>
</dbReference>
<dbReference type="InterPro" id="IPR003439">
    <property type="entry name" value="ABC_transporter-like_ATP-bd"/>
</dbReference>
<gene>
    <name evidence="6" type="ORF">JET14_04180</name>
</gene>
<protein>
    <submittedName>
        <fullName evidence="6">ATP-binding cassette domain-containing protein</fullName>
    </submittedName>
</protein>
<keyword evidence="2" id="KW-0813">Transport</keyword>
<evidence type="ECO:0000313" key="6">
    <source>
        <dbReference type="EMBL" id="QQM31375.1"/>
    </source>
</evidence>
<keyword evidence="3" id="KW-0547">Nucleotide-binding</keyword>
<dbReference type="KEGG" id="mlut:JET14_04180"/>